<dbReference type="Gene3D" id="2.40.70.10">
    <property type="entry name" value="Acid Proteases"/>
    <property type="match status" value="1"/>
</dbReference>
<dbReference type="Proteomes" id="UP001186944">
    <property type="component" value="Unassembled WGS sequence"/>
</dbReference>
<dbReference type="AlphaFoldDB" id="A0AA88YSQ6"/>
<evidence type="ECO:0000313" key="2">
    <source>
        <dbReference type="EMBL" id="KAK3106271.1"/>
    </source>
</evidence>
<evidence type="ECO:0000256" key="1">
    <source>
        <dbReference type="SAM" id="Coils"/>
    </source>
</evidence>
<accession>A0AA88YSQ6</accession>
<keyword evidence="3" id="KW-1185">Reference proteome</keyword>
<proteinExistence type="predicted"/>
<keyword evidence="1" id="KW-0175">Coiled coil</keyword>
<sequence>MVSNSSLFQVSSQLKDANGNNIYIYGESEFTVLFNKGEFSHRFLICDLNQDGILGQDFLLKHVNKINLKNVTLHTKDNKEIKCWIGENGKSVFMVKAKENVIIPAQSGILLAVQIEENEELGPLAYFEGEQEVDRSRGTVIVPGIVNTKRNVVINIINTSDTPSEVKTNQLVGKCEPYEEKLETERVAKIQENKSTERQPRQLGEHLKDLLERSSEHLNETERLKVETLLLKYQNVFSRSSEDARTESYTELIQGLLFRSDRLQGGYLSGREK</sequence>
<organism evidence="2 3">
    <name type="scientific">Pinctada imbricata</name>
    <name type="common">Atlantic pearl-oyster</name>
    <name type="synonym">Pinctada martensii</name>
    <dbReference type="NCBI Taxonomy" id="66713"/>
    <lineage>
        <taxon>Eukaryota</taxon>
        <taxon>Metazoa</taxon>
        <taxon>Spiralia</taxon>
        <taxon>Lophotrochozoa</taxon>
        <taxon>Mollusca</taxon>
        <taxon>Bivalvia</taxon>
        <taxon>Autobranchia</taxon>
        <taxon>Pteriomorphia</taxon>
        <taxon>Pterioida</taxon>
        <taxon>Pterioidea</taxon>
        <taxon>Pteriidae</taxon>
        <taxon>Pinctada</taxon>
    </lineage>
</organism>
<evidence type="ECO:0000313" key="3">
    <source>
        <dbReference type="Proteomes" id="UP001186944"/>
    </source>
</evidence>
<comment type="caution">
    <text evidence="2">The sequence shown here is derived from an EMBL/GenBank/DDBJ whole genome shotgun (WGS) entry which is preliminary data.</text>
</comment>
<dbReference type="InterPro" id="IPR021109">
    <property type="entry name" value="Peptidase_aspartic_dom_sf"/>
</dbReference>
<gene>
    <name evidence="2" type="ORF">FSP39_016467</name>
</gene>
<reference evidence="2" key="1">
    <citation type="submission" date="2019-08" db="EMBL/GenBank/DDBJ databases">
        <title>The improved chromosome-level genome for the pearl oyster Pinctada fucata martensii using PacBio sequencing and Hi-C.</title>
        <authorList>
            <person name="Zheng Z."/>
        </authorList>
    </citation>
    <scope>NUCLEOTIDE SEQUENCE</scope>
    <source>
        <strain evidence="2">ZZ-2019</strain>
        <tissue evidence="2">Adductor muscle</tissue>
    </source>
</reference>
<feature type="coiled-coil region" evidence="1">
    <location>
        <begin position="179"/>
        <end position="227"/>
    </location>
</feature>
<dbReference type="EMBL" id="VSWD01000003">
    <property type="protein sequence ID" value="KAK3106271.1"/>
    <property type="molecule type" value="Genomic_DNA"/>
</dbReference>
<name>A0AA88YSQ6_PINIB</name>
<protein>
    <submittedName>
        <fullName evidence="2">Uncharacterized protein</fullName>
    </submittedName>
</protein>